<evidence type="ECO:0000313" key="5">
    <source>
        <dbReference type="Proteomes" id="UP001328107"/>
    </source>
</evidence>
<evidence type="ECO:0000256" key="1">
    <source>
        <dbReference type="ARBA" id="ARBA00022737"/>
    </source>
</evidence>
<dbReference type="Gene3D" id="3.30.1370.10">
    <property type="entry name" value="K Homology domain, type 1"/>
    <property type="match status" value="1"/>
</dbReference>
<dbReference type="PROSITE" id="PS50084">
    <property type="entry name" value="KH_TYPE_1"/>
    <property type="match status" value="1"/>
</dbReference>
<evidence type="ECO:0000259" key="3">
    <source>
        <dbReference type="SMART" id="SM00322"/>
    </source>
</evidence>
<dbReference type="EMBL" id="BTRK01000002">
    <property type="protein sequence ID" value="GMR34731.1"/>
    <property type="molecule type" value="Genomic_DNA"/>
</dbReference>
<proteinExistence type="predicted"/>
<sequence>IRMLDNSVSKWMGGAAAVVLPSAAFLLWRQWAKKECNDEKKVPLNGEKRSLQEKFFFVEEQFVGVVLGKQLRHLRRIEMETKTFLNLVAYGRHELSHNARAAAAYEGRERGDDEEERPKGGNLHFIKIIGQTKEQIQLAEMAIDGMIIDAKRRKGTEAMKVPASSIGMIIGRQGVMIKKIGRLFRVRVRIDQEGNDFETVILEGTPDGIAEAKTYILRLVDDSSNADFGEERGVDEEIKEIIDLKEKLETVEEMW</sequence>
<comment type="caution">
    <text evidence="4">The sequence shown here is derived from an EMBL/GenBank/DDBJ whole genome shotgun (WGS) entry which is preliminary data.</text>
</comment>
<dbReference type="CDD" id="cd00105">
    <property type="entry name" value="KH-I"/>
    <property type="match status" value="1"/>
</dbReference>
<evidence type="ECO:0000256" key="2">
    <source>
        <dbReference type="PROSITE-ProRule" id="PRU00117"/>
    </source>
</evidence>
<dbReference type="AlphaFoldDB" id="A0AAN5CB68"/>
<accession>A0AAN5CB68</accession>
<dbReference type="PANTHER" id="PTHR10288">
    <property type="entry name" value="KH DOMAIN CONTAINING RNA BINDING PROTEIN"/>
    <property type="match status" value="1"/>
</dbReference>
<dbReference type="InterPro" id="IPR036612">
    <property type="entry name" value="KH_dom_type_1_sf"/>
</dbReference>
<feature type="domain" description="K Homology" evidence="3">
    <location>
        <begin position="50"/>
        <end position="148"/>
    </location>
</feature>
<evidence type="ECO:0000313" key="4">
    <source>
        <dbReference type="EMBL" id="GMR34731.1"/>
    </source>
</evidence>
<organism evidence="4 5">
    <name type="scientific">Pristionchus mayeri</name>
    <dbReference type="NCBI Taxonomy" id="1317129"/>
    <lineage>
        <taxon>Eukaryota</taxon>
        <taxon>Metazoa</taxon>
        <taxon>Ecdysozoa</taxon>
        <taxon>Nematoda</taxon>
        <taxon>Chromadorea</taxon>
        <taxon>Rhabditida</taxon>
        <taxon>Rhabditina</taxon>
        <taxon>Diplogasteromorpha</taxon>
        <taxon>Diplogasteroidea</taxon>
        <taxon>Neodiplogasteridae</taxon>
        <taxon>Pristionchus</taxon>
    </lineage>
</organism>
<dbReference type="InterPro" id="IPR004088">
    <property type="entry name" value="KH_dom_type_1"/>
</dbReference>
<protein>
    <recommendedName>
        <fullName evidence="3">K Homology domain-containing protein</fullName>
    </recommendedName>
</protein>
<name>A0AAN5CB68_9BILA</name>
<keyword evidence="5" id="KW-1185">Reference proteome</keyword>
<feature type="non-terminal residue" evidence="4">
    <location>
        <position position="1"/>
    </location>
</feature>
<reference evidence="5" key="1">
    <citation type="submission" date="2022-10" db="EMBL/GenBank/DDBJ databases">
        <title>Genome assembly of Pristionchus species.</title>
        <authorList>
            <person name="Yoshida K."/>
            <person name="Sommer R.J."/>
        </authorList>
    </citation>
    <scope>NUCLEOTIDE SEQUENCE [LARGE SCALE GENOMIC DNA]</scope>
    <source>
        <strain evidence="5">RS5460</strain>
    </source>
</reference>
<gene>
    <name evidence="4" type="ORF">PMAYCL1PPCAC_04926</name>
</gene>
<dbReference type="SMART" id="SM00322">
    <property type="entry name" value="KH"/>
    <property type="match status" value="2"/>
</dbReference>
<dbReference type="InterPro" id="IPR004087">
    <property type="entry name" value="KH_dom"/>
</dbReference>
<dbReference type="GO" id="GO:0003723">
    <property type="term" value="F:RNA binding"/>
    <property type="evidence" value="ECO:0007669"/>
    <property type="project" value="UniProtKB-UniRule"/>
</dbReference>
<keyword evidence="1" id="KW-0677">Repeat</keyword>
<dbReference type="Proteomes" id="UP001328107">
    <property type="component" value="Unassembled WGS sequence"/>
</dbReference>
<dbReference type="Pfam" id="PF00013">
    <property type="entry name" value="KH_1"/>
    <property type="match status" value="1"/>
</dbReference>
<feature type="domain" description="K Homology" evidence="3">
    <location>
        <begin position="153"/>
        <end position="221"/>
    </location>
</feature>
<dbReference type="SUPFAM" id="SSF54791">
    <property type="entry name" value="Eukaryotic type KH-domain (KH-domain type I)"/>
    <property type="match status" value="2"/>
</dbReference>
<keyword evidence="2" id="KW-0694">RNA-binding</keyword>